<dbReference type="PANTHER" id="PTHR35727:SF7">
    <property type="entry name" value="S-ADENOSYLMETHIONINE DECARBOXYLASE PROENZYME"/>
    <property type="match status" value="1"/>
</dbReference>
<accession>A0AAV1Y155</accession>
<organism evidence="1 2">
    <name type="scientific">Lupinus luteus</name>
    <name type="common">European yellow lupine</name>
    <dbReference type="NCBI Taxonomy" id="3873"/>
    <lineage>
        <taxon>Eukaryota</taxon>
        <taxon>Viridiplantae</taxon>
        <taxon>Streptophyta</taxon>
        <taxon>Embryophyta</taxon>
        <taxon>Tracheophyta</taxon>
        <taxon>Spermatophyta</taxon>
        <taxon>Magnoliopsida</taxon>
        <taxon>eudicotyledons</taxon>
        <taxon>Gunneridae</taxon>
        <taxon>Pentapetalae</taxon>
        <taxon>rosids</taxon>
        <taxon>fabids</taxon>
        <taxon>Fabales</taxon>
        <taxon>Fabaceae</taxon>
        <taxon>Papilionoideae</taxon>
        <taxon>50 kb inversion clade</taxon>
        <taxon>genistoids sensu lato</taxon>
        <taxon>core genistoids</taxon>
        <taxon>Genisteae</taxon>
        <taxon>Lupinus</taxon>
    </lineage>
</organism>
<evidence type="ECO:0000313" key="2">
    <source>
        <dbReference type="Proteomes" id="UP001497480"/>
    </source>
</evidence>
<comment type="caution">
    <text evidence="1">The sequence shown here is derived from an EMBL/GenBank/DDBJ whole genome shotgun (WGS) entry which is preliminary data.</text>
</comment>
<dbReference type="EMBL" id="CAXHTB010000020">
    <property type="protein sequence ID" value="CAL0327752.1"/>
    <property type="molecule type" value="Genomic_DNA"/>
</dbReference>
<dbReference type="InterPro" id="IPR012511">
    <property type="entry name" value="AdoMetDC_leader"/>
</dbReference>
<dbReference type="AlphaFoldDB" id="A0AAV1Y155"/>
<keyword evidence="2" id="KW-1185">Reference proteome</keyword>
<reference evidence="1 2" key="1">
    <citation type="submission" date="2024-03" db="EMBL/GenBank/DDBJ databases">
        <authorList>
            <person name="Martinez-Hernandez J."/>
        </authorList>
    </citation>
    <scope>NUCLEOTIDE SEQUENCE [LARGE SCALE GENOMIC DNA]</scope>
</reference>
<sequence>MVQEISVKNGDDDYVPCEEKKENILLWIFKGRDEEVGQKGNEEKADTKLAPLLGLNDLMESKGGKTKCSSSSKSSLFCEAPLGYRIEDVLPNVSNYLSMDIEYDCS</sequence>
<protein>
    <submittedName>
        <fullName evidence="1">Uncharacterized protein</fullName>
    </submittedName>
</protein>
<dbReference type="Proteomes" id="UP001497480">
    <property type="component" value="Unassembled WGS sequence"/>
</dbReference>
<dbReference type="Pfam" id="PF08132">
    <property type="entry name" value="AdoMetDC_leader"/>
    <property type="match status" value="1"/>
</dbReference>
<dbReference type="PANTHER" id="PTHR35727">
    <property type="entry name" value="BNAA05G33520D PROTEIN"/>
    <property type="match status" value="1"/>
</dbReference>
<proteinExistence type="predicted"/>
<gene>
    <name evidence="1" type="ORF">LLUT_LOCUS28812</name>
</gene>
<name>A0AAV1Y155_LUPLU</name>
<evidence type="ECO:0000313" key="1">
    <source>
        <dbReference type="EMBL" id="CAL0327752.1"/>
    </source>
</evidence>